<dbReference type="KEGG" id="ctp:CTRG_04605"/>
<dbReference type="HOGENOM" id="CLU_019955_0_0_1"/>
<dbReference type="InterPro" id="IPR040194">
    <property type="entry name" value="Cwf19-like"/>
</dbReference>
<dbReference type="GO" id="GO:0000398">
    <property type="term" value="P:mRNA splicing, via spliceosome"/>
    <property type="evidence" value="ECO:0007669"/>
    <property type="project" value="EnsemblFungi"/>
</dbReference>
<feature type="domain" description="Cwf19-like C-terminal" evidence="2">
    <location>
        <begin position="236"/>
        <end position="358"/>
    </location>
</feature>
<proteinExistence type="predicted"/>
<accession>C5MEW2</accession>
<dbReference type="InterPro" id="IPR006768">
    <property type="entry name" value="Cwf19-like_C_dom-1"/>
</dbReference>
<sequence length="474" mass="54105">MASKFLILNPSPDALDKVLEKSNLQYTKNGPFEATILLGDVLPQGKKLPTVKVIGSTYFTEGKNGFSEDINIEDSNLVDVADNLTFAKPPFRIIKTVSGFTIMFVSKFEDFELPKIDIDILITYEWPQSIAQMLTTFGNDKVDDLVAKVKPRYHFAVGNEAGMFFELEPFAWPTGQVTRFISLGQEGSGDKWFYAFSISKVEDIPTKLIDNPITSKKRAREEEIIEEKSISKTEAKKPKVVSPDQCFFCVGNANTETHMIVSIGSSAYLTIAKGPLTRSNKNLSFSGHGILIPIEHTATVSQDSPVRKELLRYQDSLVTAFDEQKPNLKLIFWEISRDTNIHHHIQFLPVQDTLLGKFPNSLNLRVKLNNEKFKKNQKLNFQKFTDSSDPALLKIIESNNYMMFTLCENKTNRIYYITPLNENPIDIQFPRRVLAHVLNLPDRVHWDKCQQPKLKEMSDCDNFKSFFQKYDFTV</sequence>
<dbReference type="CDD" id="cd07380">
    <property type="entry name" value="MPP_CWF19_N"/>
    <property type="match status" value="1"/>
</dbReference>
<dbReference type="eggNOG" id="KOG2476">
    <property type="taxonomic scope" value="Eukaryota"/>
</dbReference>
<dbReference type="EMBL" id="GG692400">
    <property type="protein sequence ID" value="EER31822.1"/>
    <property type="molecule type" value="Genomic_DNA"/>
</dbReference>
<evidence type="ECO:0000313" key="3">
    <source>
        <dbReference type="EMBL" id="EER31822.1"/>
    </source>
</evidence>
<protein>
    <recommendedName>
        <fullName evidence="5">CWF19-like protein DRN1</fullName>
    </recommendedName>
</protein>
<dbReference type="OrthoDB" id="444325at2759"/>
<evidence type="ECO:0000259" key="1">
    <source>
        <dbReference type="Pfam" id="PF04676"/>
    </source>
</evidence>
<dbReference type="GO" id="GO:0005829">
    <property type="term" value="C:cytosol"/>
    <property type="evidence" value="ECO:0007669"/>
    <property type="project" value="EnsemblFungi"/>
</dbReference>
<dbReference type="GO" id="GO:0061632">
    <property type="term" value="F:RNA lariat debranching enzyme activator activity"/>
    <property type="evidence" value="ECO:0007669"/>
    <property type="project" value="EnsemblFungi"/>
</dbReference>
<keyword evidence="4" id="KW-1185">Reference proteome</keyword>
<dbReference type="STRING" id="294747.C5MEW2"/>
<gene>
    <name evidence="3" type="ORF">CTRG_04605</name>
</gene>
<name>C5MEW2_CANTT</name>
<dbReference type="RefSeq" id="XP_002550307.1">
    <property type="nucleotide sequence ID" value="XM_002550261.1"/>
</dbReference>
<dbReference type="GeneID" id="8301137"/>
<evidence type="ECO:0000313" key="4">
    <source>
        <dbReference type="Proteomes" id="UP000002037"/>
    </source>
</evidence>
<organism evidence="3 4">
    <name type="scientific">Candida tropicalis (strain ATCC MYA-3404 / T1)</name>
    <name type="common">Yeast</name>
    <dbReference type="NCBI Taxonomy" id="294747"/>
    <lineage>
        <taxon>Eukaryota</taxon>
        <taxon>Fungi</taxon>
        <taxon>Dikarya</taxon>
        <taxon>Ascomycota</taxon>
        <taxon>Saccharomycotina</taxon>
        <taxon>Pichiomycetes</taxon>
        <taxon>Debaryomycetaceae</taxon>
        <taxon>Candida/Lodderomyces clade</taxon>
        <taxon>Candida</taxon>
    </lineage>
</organism>
<dbReference type="GO" id="GO:0071014">
    <property type="term" value="C:post-mRNA release spliceosomal complex"/>
    <property type="evidence" value="ECO:0007669"/>
    <property type="project" value="TreeGrafter"/>
</dbReference>
<feature type="domain" description="Cwf19-like protein C-terminal" evidence="1">
    <location>
        <begin position="395"/>
        <end position="473"/>
    </location>
</feature>
<evidence type="ECO:0000259" key="2">
    <source>
        <dbReference type="Pfam" id="PF04677"/>
    </source>
</evidence>
<dbReference type="Pfam" id="PF04677">
    <property type="entry name" value="CwfJ_C_1"/>
    <property type="match status" value="1"/>
</dbReference>
<dbReference type="VEuPathDB" id="FungiDB:CTRG_04605"/>
<dbReference type="AlphaFoldDB" id="C5MEW2"/>
<dbReference type="PANTHER" id="PTHR12072">
    <property type="entry name" value="CWF19, CELL CYCLE CONTROL PROTEIN"/>
    <property type="match status" value="1"/>
</dbReference>
<reference evidence="3 4" key="1">
    <citation type="journal article" date="2009" name="Nature">
        <title>Evolution of pathogenicity and sexual reproduction in eight Candida genomes.</title>
        <authorList>
            <person name="Butler G."/>
            <person name="Rasmussen M.D."/>
            <person name="Lin M.F."/>
            <person name="Santos M.A."/>
            <person name="Sakthikumar S."/>
            <person name="Munro C.A."/>
            <person name="Rheinbay E."/>
            <person name="Grabherr M."/>
            <person name="Forche A."/>
            <person name="Reedy J.L."/>
            <person name="Agrafioti I."/>
            <person name="Arnaud M.B."/>
            <person name="Bates S."/>
            <person name="Brown A.J."/>
            <person name="Brunke S."/>
            <person name="Costanzo M.C."/>
            <person name="Fitzpatrick D.A."/>
            <person name="de Groot P.W."/>
            <person name="Harris D."/>
            <person name="Hoyer L.L."/>
            <person name="Hube B."/>
            <person name="Klis F.M."/>
            <person name="Kodira C."/>
            <person name="Lennard N."/>
            <person name="Logue M.E."/>
            <person name="Martin R."/>
            <person name="Neiman A.M."/>
            <person name="Nikolaou E."/>
            <person name="Quail M.A."/>
            <person name="Quinn J."/>
            <person name="Santos M.C."/>
            <person name="Schmitzberger F.F."/>
            <person name="Sherlock G."/>
            <person name="Shah P."/>
            <person name="Silverstein K.A."/>
            <person name="Skrzypek M.S."/>
            <person name="Soll D."/>
            <person name="Staggs R."/>
            <person name="Stansfield I."/>
            <person name="Stumpf M.P."/>
            <person name="Sudbery P.E."/>
            <person name="Srikantha T."/>
            <person name="Zeng Q."/>
            <person name="Berman J."/>
            <person name="Berriman M."/>
            <person name="Heitman J."/>
            <person name="Gow N.A."/>
            <person name="Lorenz M.C."/>
            <person name="Birren B.W."/>
            <person name="Kellis M."/>
            <person name="Cuomo C.A."/>
        </authorList>
    </citation>
    <scope>NUCLEOTIDE SEQUENCE [LARGE SCALE GENOMIC DNA]</scope>
    <source>
        <strain evidence="4">ATCC MYA-3404 / T1</strain>
    </source>
</reference>
<dbReference type="Pfam" id="PF04676">
    <property type="entry name" value="CwfJ_C_2"/>
    <property type="match status" value="1"/>
</dbReference>
<evidence type="ECO:0008006" key="5">
    <source>
        <dbReference type="Google" id="ProtNLM"/>
    </source>
</evidence>
<dbReference type="Proteomes" id="UP000002037">
    <property type="component" value="Unassembled WGS sequence"/>
</dbReference>
<dbReference type="PANTHER" id="PTHR12072:SF4">
    <property type="entry name" value="CWF19-LIKE PROTEIN 1"/>
    <property type="match status" value="1"/>
</dbReference>
<dbReference type="InterPro" id="IPR006767">
    <property type="entry name" value="Cwf19-like_C_dom-2"/>
</dbReference>